<keyword evidence="5" id="KW-0547">Nucleotide-binding</keyword>
<dbReference type="Pfam" id="PF00664">
    <property type="entry name" value="ABC_membrane"/>
    <property type="match status" value="2"/>
</dbReference>
<dbReference type="PANTHER" id="PTHR24223:SF399">
    <property type="entry name" value="ABC TRANSPORTER ATNG"/>
    <property type="match status" value="1"/>
</dbReference>
<dbReference type="RefSeq" id="XP_025596309.1">
    <property type="nucleotide sequence ID" value="XM_025743102.1"/>
</dbReference>
<dbReference type="PROSITE" id="PS00211">
    <property type="entry name" value="ABC_TRANSPORTER_1"/>
    <property type="match status" value="2"/>
</dbReference>
<feature type="domain" description="ABC transporter" evidence="12">
    <location>
        <begin position="651"/>
        <end position="881"/>
    </location>
</feature>
<feature type="transmembrane region" description="Helical" evidence="11">
    <location>
        <begin position="293"/>
        <end position="311"/>
    </location>
</feature>
<dbReference type="FunFam" id="1.20.1560.10:FF:000013">
    <property type="entry name" value="ABC transporter C family member 2"/>
    <property type="match status" value="1"/>
</dbReference>
<dbReference type="InterPro" id="IPR056227">
    <property type="entry name" value="TMD0_ABC"/>
</dbReference>
<keyword evidence="2" id="KW-0813">Transport</keyword>
<feature type="transmembrane region" description="Helical" evidence="11">
    <location>
        <begin position="27"/>
        <end position="47"/>
    </location>
</feature>
<dbReference type="GO" id="GO:0140359">
    <property type="term" value="F:ABC-type transporter activity"/>
    <property type="evidence" value="ECO:0007669"/>
    <property type="project" value="InterPro"/>
</dbReference>
<feature type="domain" description="ABC transmembrane type-1" evidence="13">
    <location>
        <begin position="295"/>
        <end position="600"/>
    </location>
</feature>
<dbReference type="InterPro" id="IPR011527">
    <property type="entry name" value="ABC1_TM_dom"/>
</dbReference>
<evidence type="ECO:0000256" key="4">
    <source>
        <dbReference type="ARBA" id="ARBA00022737"/>
    </source>
</evidence>
<dbReference type="InterPro" id="IPR044746">
    <property type="entry name" value="ABCC_6TM_D1"/>
</dbReference>
<keyword evidence="9" id="KW-0325">Glycoprotein</keyword>
<dbReference type="SUPFAM" id="SSF52540">
    <property type="entry name" value="P-loop containing nucleoside triphosphate hydrolases"/>
    <property type="match status" value="2"/>
</dbReference>
<feature type="transmembrane region" description="Helical" evidence="11">
    <location>
        <begin position="68"/>
        <end position="86"/>
    </location>
</feature>
<keyword evidence="7 11" id="KW-1133">Transmembrane helix</keyword>
<dbReference type="OrthoDB" id="6500128at2759"/>
<protein>
    <submittedName>
        <fullName evidence="14">P-loop containing nucleoside triphosphate hydrolase protein</fullName>
    </submittedName>
</protein>
<feature type="transmembrane region" description="Helical" evidence="11">
    <location>
        <begin position="931"/>
        <end position="954"/>
    </location>
</feature>
<reference evidence="14 15" key="1">
    <citation type="journal article" date="2018" name="Mol. Biol. Evol.">
        <title>Broad Genomic Sampling Reveals a Smut Pathogenic Ancestry of the Fungal Clade Ustilaginomycotina.</title>
        <authorList>
            <person name="Kijpornyongpan T."/>
            <person name="Mondo S.J."/>
            <person name="Barry K."/>
            <person name="Sandor L."/>
            <person name="Lee J."/>
            <person name="Lipzen A."/>
            <person name="Pangilinan J."/>
            <person name="LaButti K."/>
            <person name="Hainaut M."/>
            <person name="Henrissat B."/>
            <person name="Grigoriev I.V."/>
            <person name="Spatafora J.W."/>
            <person name="Aime M.C."/>
        </authorList>
    </citation>
    <scope>NUCLEOTIDE SEQUENCE [LARGE SCALE GENOMIC DNA]</scope>
    <source>
        <strain evidence="14 15">MCA 4186</strain>
    </source>
</reference>
<keyword evidence="15" id="KW-1185">Reference proteome</keyword>
<feature type="transmembrane region" description="Helical" evidence="11">
    <location>
        <begin position="98"/>
        <end position="116"/>
    </location>
</feature>
<dbReference type="GO" id="GO:0005524">
    <property type="term" value="F:ATP binding"/>
    <property type="evidence" value="ECO:0007669"/>
    <property type="project" value="UniProtKB-KW"/>
</dbReference>
<evidence type="ECO:0000256" key="6">
    <source>
        <dbReference type="ARBA" id="ARBA00022840"/>
    </source>
</evidence>
<keyword evidence="14" id="KW-0378">Hydrolase</keyword>
<dbReference type="InterPro" id="IPR003439">
    <property type="entry name" value="ABC_transporter-like_ATP-bd"/>
</dbReference>
<keyword evidence="6" id="KW-0067">ATP-binding</keyword>
<dbReference type="PROSITE" id="PS50929">
    <property type="entry name" value="ABC_TM1F"/>
    <property type="match status" value="2"/>
</dbReference>
<evidence type="ECO:0000256" key="9">
    <source>
        <dbReference type="ARBA" id="ARBA00023180"/>
    </source>
</evidence>
<feature type="transmembrane region" description="Helical" evidence="11">
    <location>
        <begin position="974"/>
        <end position="998"/>
    </location>
</feature>
<dbReference type="Pfam" id="PF24357">
    <property type="entry name" value="TMD0_ABC"/>
    <property type="match status" value="1"/>
</dbReference>
<dbReference type="InterPro" id="IPR003593">
    <property type="entry name" value="AAA+_ATPase"/>
</dbReference>
<dbReference type="GO" id="GO:0016887">
    <property type="term" value="F:ATP hydrolysis activity"/>
    <property type="evidence" value="ECO:0007669"/>
    <property type="project" value="InterPro"/>
</dbReference>
<dbReference type="EMBL" id="KZ819301">
    <property type="protein sequence ID" value="PWN96030.1"/>
    <property type="molecule type" value="Genomic_DNA"/>
</dbReference>
<dbReference type="PROSITE" id="PS50893">
    <property type="entry name" value="ABC_TRANSPORTER_2"/>
    <property type="match status" value="2"/>
</dbReference>
<dbReference type="GeneID" id="37270646"/>
<dbReference type="InterPro" id="IPR017871">
    <property type="entry name" value="ABC_transporter-like_CS"/>
</dbReference>
<dbReference type="InterPro" id="IPR027417">
    <property type="entry name" value="P-loop_NTPase"/>
</dbReference>
<evidence type="ECO:0000313" key="15">
    <source>
        <dbReference type="Proteomes" id="UP000245946"/>
    </source>
</evidence>
<evidence type="ECO:0000259" key="13">
    <source>
        <dbReference type="PROSITE" id="PS50929"/>
    </source>
</evidence>
<dbReference type="InterPro" id="IPR044726">
    <property type="entry name" value="ABCC_6TM_D2"/>
</dbReference>
<dbReference type="CDD" id="cd18579">
    <property type="entry name" value="ABC_6TM_ABCC_D1"/>
    <property type="match status" value="1"/>
</dbReference>
<evidence type="ECO:0000256" key="5">
    <source>
        <dbReference type="ARBA" id="ARBA00022741"/>
    </source>
</evidence>
<dbReference type="SMART" id="SM00382">
    <property type="entry name" value="AAA"/>
    <property type="match status" value="2"/>
</dbReference>
<name>A0A316Z2L5_9BASI</name>
<sequence length="1492" mass="161560">MQCPQDAAFGPSSTCRTFDFTLRFSNLVLLLTPSVVLLAAALVRVPLLLRKPDLAPGRADSIGAVRTALAAVHAVFSLAVLALVLQRDALKEALDADSIVPGVALAFLASLAIVPGSMLERRKTARGTAWLPVWLFASCLFDASRVRTFSRVPAIESSPLFALAIVGLICKAGMLAAENTSGVPRDGTAESRASFLSQLLFLWLWPTIWRGFRAPLQLSDLDDLSFDFKGSLLGRRIASVWQPGTNHGATQRRRSWRPWPSEKTSAPQDFEMDEHEADTPELRSNASIDPPRGLLWVCVLSFPGAVLAPAVPRLIMVAATLAQPYLVSATLTFAESFQEGAVPQSTSNGWGLVGAYALVFTVLAFSTGQYYWLCAKAIVKLRGGLIELLYAKSLKLHVEAAKRSGGGAAANLISVDLERFVKIVDPVHNLWSSVVIVAVGLYILYSQIGAVFIATLLAIAFNLALTPIASSCGTNITALQGNWSAKTDARVNLLESAVRDAKGVKFAAYEEAIEKKLLAARDEEITCAKGYLKRLLIVITSSNFNVEIMSLATFTALGIVDLLSGSRRFTLNTVFTSLTTIAILEVPLMQMGQQYASIISAYASIKRIEVFLREKERPSAAGTNMRPESAASLSTSRDHKTRPSVDSNTSIEVESAPAATFKEATIGWAGKPVLTNVALTIPRGRLTMVCGRIGSGKSTLLLGLLGEADVLSGESQLPMLARPVAFCAQDNWMMEGASIRDNILFDGAWDAERYQTALRACCLDVDVLQLAQRDRTLAKALSGGQRQRVSLARALYADAEAYVLDDVTSALDAETAAALWRNLMGPQGLLRGKTIVMASNALHLLPSADFIVRLEEGKVAESGRFEDLSVKGKQAISRASIDTERATAGDGSKAPAKAVAEEQEDEVEAMESGNVAWSAYYTWFGAMGWRCVALIVVGTVFHNAAIMGVPIWLQQWARDNDAQPNVNLARNACVLLAIIAVIAIALPVQLYVLFVTAVGRAGRALHARQLHSVLYTSMAFFSANPAGRIINRFSQDLFTVDWELGIAVGNFMSCSAQLLGYVIILCVPAPYLVAVFAGLTAFYYALQRLYMPASRQLRRLEMACKSPLITSLAEASSESGLATVRALGRERKLRAIMTTRLDSSQKPYLALWAVRHWLRTYLNLISGIVNCALVILVVVLRQSTSIGILAVALVQATQLPTILNQVLLSWTDVEILSIALERIHGYSILEPEESPAKAARAHLKPEELRGNISVRDLTVSYTPEAAPAIQGLSFEVAAGTRLGVVGRSGSGKSTLLLALFRMLEAQRPGSVLLDGTPIDELNVHSLRSCLSIIPQQPLILAASVRDNLDPDGERADPQLWDALVKTKLDGFVRALPQGLDTMLLSAEGTLSAGQKQLFSLARAVLRQRKVLVLDEATSSLDHQTDVEFQECLRDHFDGVTIIAVAHRIVTVRHFDRILVMANGRALEYDAPDALMARPDSAFRALAVEQRVA</sequence>
<dbReference type="InterPro" id="IPR036640">
    <property type="entry name" value="ABC1_TM_sf"/>
</dbReference>
<evidence type="ECO:0000256" key="11">
    <source>
        <dbReference type="SAM" id="Phobius"/>
    </source>
</evidence>
<accession>A0A316Z2L5</accession>
<dbReference type="Gene3D" id="3.40.50.300">
    <property type="entry name" value="P-loop containing nucleotide triphosphate hydrolases"/>
    <property type="match status" value="2"/>
</dbReference>
<dbReference type="FunFam" id="3.40.50.300:FF:002979">
    <property type="entry name" value="Chromosome 16, whole genome shotgun sequence"/>
    <property type="match status" value="1"/>
</dbReference>
<dbReference type="Pfam" id="PF00005">
    <property type="entry name" value="ABC_tran"/>
    <property type="match status" value="2"/>
</dbReference>
<evidence type="ECO:0000259" key="12">
    <source>
        <dbReference type="PROSITE" id="PS50893"/>
    </source>
</evidence>
<evidence type="ECO:0000256" key="8">
    <source>
        <dbReference type="ARBA" id="ARBA00023136"/>
    </source>
</evidence>
<dbReference type="PANTHER" id="PTHR24223">
    <property type="entry name" value="ATP-BINDING CASSETTE SUB-FAMILY C"/>
    <property type="match status" value="1"/>
</dbReference>
<feature type="domain" description="ABC transporter" evidence="12">
    <location>
        <begin position="1254"/>
        <end position="1487"/>
    </location>
</feature>
<evidence type="ECO:0000256" key="10">
    <source>
        <dbReference type="SAM" id="MobiDB-lite"/>
    </source>
</evidence>
<keyword evidence="8 11" id="KW-0472">Membrane</keyword>
<feature type="transmembrane region" description="Helical" evidence="11">
    <location>
        <begin position="427"/>
        <end position="445"/>
    </location>
</feature>
<dbReference type="CDD" id="cd18580">
    <property type="entry name" value="ABC_6TM_ABCC_D2"/>
    <property type="match status" value="1"/>
</dbReference>
<dbReference type="Proteomes" id="UP000245946">
    <property type="component" value="Unassembled WGS sequence"/>
</dbReference>
<keyword evidence="4" id="KW-0677">Repeat</keyword>
<dbReference type="InterPro" id="IPR050173">
    <property type="entry name" value="ABC_transporter_C-like"/>
</dbReference>
<evidence type="ECO:0000256" key="7">
    <source>
        <dbReference type="ARBA" id="ARBA00022989"/>
    </source>
</evidence>
<feature type="region of interest" description="Disordered" evidence="10">
    <location>
        <begin position="619"/>
        <end position="649"/>
    </location>
</feature>
<dbReference type="CDD" id="cd03244">
    <property type="entry name" value="ABCC_MRP_domain2"/>
    <property type="match status" value="1"/>
</dbReference>
<dbReference type="SUPFAM" id="SSF90123">
    <property type="entry name" value="ABC transporter transmembrane region"/>
    <property type="match status" value="2"/>
</dbReference>
<proteinExistence type="predicted"/>
<dbReference type="FunFam" id="3.40.50.300:FF:000838">
    <property type="entry name" value="ABC multidrug transporter (Eurofung)"/>
    <property type="match status" value="1"/>
</dbReference>
<feature type="domain" description="ABC transmembrane type-1" evidence="13">
    <location>
        <begin position="933"/>
        <end position="1214"/>
    </location>
</feature>
<feature type="region of interest" description="Disordered" evidence="10">
    <location>
        <begin position="244"/>
        <end position="278"/>
    </location>
</feature>
<evidence type="ECO:0000256" key="3">
    <source>
        <dbReference type="ARBA" id="ARBA00022692"/>
    </source>
</evidence>
<dbReference type="Gene3D" id="1.20.1560.10">
    <property type="entry name" value="ABC transporter type 1, transmembrane domain"/>
    <property type="match status" value="2"/>
</dbReference>
<evidence type="ECO:0000256" key="1">
    <source>
        <dbReference type="ARBA" id="ARBA00004141"/>
    </source>
</evidence>
<gene>
    <name evidence="14" type="ORF">FA09DRAFT_331620</name>
</gene>
<evidence type="ECO:0000313" key="14">
    <source>
        <dbReference type="EMBL" id="PWN96030.1"/>
    </source>
</evidence>
<comment type="subcellular location">
    <subcellularLocation>
        <location evidence="1">Membrane</location>
        <topology evidence="1">Multi-pass membrane protein</topology>
    </subcellularLocation>
</comment>
<feature type="transmembrane region" description="Helical" evidence="11">
    <location>
        <begin position="1161"/>
        <end position="1180"/>
    </location>
</feature>
<dbReference type="GO" id="GO:0016020">
    <property type="term" value="C:membrane"/>
    <property type="evidence" value="ECO:0007669"/>
    <property type="project" value="UniProtKB-SubCell"/>
</dbReference>
<organism evidence="14 15">
    <name type="scientific">Tilletiopsis washingtonensis</name>
    <dbReference type="NCBI Taxonomy" id="58919"/>
    <lineage>
        <taxon>Eukaryota</taxon>
        <taxon>Fungi</taxon>
        <taxon>Dikarya</taxon>
        <taxon>Basidiomycota</taxon>
        <taxon>Ustilaginomycotina</taxon>
        <taxon>Exobasidiomycetes</taxon>
        <taxon>Entylomatales</taxon>
        <taxon>Entylomatales incertae sedis</taxon>
        <taxon>Tilletiopsis</taxon>
    </lineage>
</organism>
<evidence type="ECO:0000256" key="2">
    <source>
        <dbReference type="ARBA" id="ARBA00022448"/>
    </source>
</evidence>
<feature type="transmembrane region" description="Helical" evidence="11">
    <location>
        <begin position="1058"/>
        <end position="1086"/>
    </location>
</feature>
<feature type="transmembrane region" description="Helical" evidence="11">
    <location>
        <begin position="353"/>
        <end position="373"/>
    </location>
</feature>
<dbReference type="STRING" id="58919.A0A316Z2L5"/>
<keyword evidence="3 11" id="KW-0812">Transmembrane</keyword>